<dbReference type="GO" id="GO:0070180">
    <property type="term" value="F:large ribosomal subunit rRNA binding"/>
    <property type="evidence" value="ECO:0007669"/>
    <property type="project" value="UniProtKB-UniRule"/>
</dbReference>
<dbReference type="Pfam" id="PF00466">
    <property type="entry name" value="Ribosomal_L10"/>
    <property type="match status" value="1"/>
</dbReference>
<evidence type="ECO:0000256" key="4">
    <source>
        <dbReference type="ARBA" id="ARBA00035202"/>
    </source>
</evidence>
<keyword evidence="2 5" id="KW-0689">Ribosomal protein</keyword>
<dbReference type="GO" id="GO:0006412">
    <property type="term" value="P:translation"/>
    <property type="evidence" value="ECO:0007669"/>
    <property type="project" value="UniProtKB-UniRule"/>
</dbReference>
<comment type="caution">
    <text evidence="6">The sequence shown here is derived from an EMBL/GenBank/DDBJ whole genome shotgun (WGS) entry which is preliminary data.</text>
</comment>
<gene>
    <name evidence="5 6" type="primary">rplJ</name>
    <name evidence="6" type="ORF">COT34_00550</name>
</gene>
<dbReference type="CDD" id="cd05797">
    <property type="entry name" value="Ribosomal_L10"/>
    <property type="match status" value="1"/>
</dbReference>
<evidence type="ECO:0000256" key="5">
    <source>
        <dbReference type="HAMAP-Rule" id="MF_00362"/>
    </source>
</evidence>
<dbReference type="NCBIfam" id="NF000955">
    <property type="entry name" value="PRK00099.1-1"/>
    <property type="match status" value="1"/>
</dbReference>
<dbReference type="Proteomes" id="UP000229390">
    <property type="component" value="Unassembled WGS sequence"/>
</dbReference>
<dbReference type="PANTHER" id="PTHR11560">
    <property type="entry name" value="39S RIBOSOMAL PROTEIN L10, MITOCHONDRIAL"/>
    <property type="match status" value="1"/>
</dbReference>
<dbReference type="EMBL" id="PEYE01000010">
    <property type="protein sequence ID" value="PIS39041.1"/>
    <property type="molecule type" value="Genomic_DNA"/>
</dbReference>
<accession>A0A2M6T155</accession>
<organism evidence="6 7">
    <name type="scientific">Candidatus Nealsonbacteria bacterium CG08_land_8_20_14_0_20_43_11</name>
    <dbReference type="NCBI Taxonomy" id="1974706"/>
    <lineage>
        <taxon>Bacteria</taxon>
        <taxon>Candidatus Nealsoniibacteriota</taxon>
    </lineage>
</organism>
<evidence type="ECO:0000256" key="3">
    <source>
        <dbReference type="ARBA" id="ARBA00023274"/>
    </source>
</evidence>
<keyword evidence="5" id="KW-0694">RNA-binding</keyword>
<dbReference type="InterPro" id="IPR022973">
    <property type="entry name" value="Ribosomal_uL10_bac"/>
</dbReference>
<dbReference type="InterPro" id="IPR043141">
    <property type="entry name" value="Ribosomal_uL10-like_sf"/>
</dbReference>
<evidence type="ECO:0000313" key="6">
    <source>
        <dbReference type="EMBL" id="PIS39041.1"/>
    </source>
</evidence>
<dbReference type="Gene3D" id="6.10.250.290">
    <property type="match status" value="1"/>
</dbReference>
<dbReference type="GO" id="GO:0005840">
    <property type="term" value="C:ribosome"/>
    <property type="evidence" value="ECO:0007669"/>
    <property type="project" value="UniProtKB-KW"/>
</dbReference>
<comment type="function">
    <text evidence="5">Forms part of the ribosomal stalk, playing a central role in the interaction of the ribosome with GTP-bound translation factors.</text>
</comment>
<evidence type="ECO:0000256" key="1">
    <source>
        <dbReference type="ARBA" id="ARBA00008889"/>
    </source>
</evidence>
<sequence length="211" mass="23269">MLVDLPFEFPSAQADFLFFPVGKNNPERAKRVEGLRHSLINMPFTKEQKKKILDGLKEKIAKQKAMIFVAIEGLKVKDAFTLRKKLKAVDARLAIAKKTLAQIALKEQGIDLDFKNLPGEAGIIFGFKDETSAAKVAHEFSKTNPALKLLAGFVENKLATAEEIAVLAQIPDRQTLLSQFTSCLAGPIRGLETVLQGNTRNLLLVLSSIKK</sequence>
<comment type="similarity">
    <text evidence="1 5">Belongs to the universal ribosomal protein uL10 family.</text>
</comment>
<proteinExistence type="inferred from homology"/>
<evidence type="ECO:0000313" key="7">
    <source>
        <dbReference type="Proteomes" id="UP000229390"/>
    </source>
</evidence>
<dbReference type="HAMAP" id="MF_00362">
    <property type="entry name" value="Ribosomal_uL10"/>
    <property type="match status" value="1"/>
</dbReference>
<dbReference type="SUPFAM" id="SSF160369">
    <property type="entry name" value="Ribosomal protein L10-like"/>
    <property type="match status" value="1"/>
</dbReference>
<evidence type="ECO:0000256" key="2">
    <source>
        <dbReference type="ARBA" id="ARBA00022980"/>
    </source>
</evidence>
<dbReference type="InterPro" id="IPR047865">
    <property type="entry name" value="Ribosomal_uL10_bac_type"/>
</dbReference>
<dbReference type="AlphaFoldDB" id="A0A2M6T155"/>
<dbReference type="InterPro" id="IPR001790">
    <property type="entry name" value="Ribosomal_uL10"/>
</dbReference>
<keyword evidence="3 5" id="KW-0687">Ribonucleoprotein</keyword>
<reference evidence="7" key="1">
    <citation type="submission" date="2017-09" db="EMBL/GenBank/DDBJ databases">
        <title>Depth-based differentiation of microbial function through sediment-hosted aquifers and enrichment of novel symbionts in the deep terrestrial subsurface.</title>
        <authorList>
            <person name="Probst A.J."/>
            <person name="Ladd B."/>
            <person name="Jarett J.K."/>
            <person name="Geller-Mcgrath D.E."/>
            <person name="Sieber C.M.K."/>
            <person name="Emerson J.B."/>
            <person name="Anantharaman K."/>
            <person name="Thomas B.C."/>
            <person name="Malmstrom R."/>
            <person name="Stieglmeier M."/>
            <person name="Klingl A."/>
            <person name="Woyke T."/>
            <person name="Ryan C.M."/>
            <person name="Banfield J.F."/>
        </authorList>
    </citation>
    <scope>NUCLEOTIDE SEQUENCE [LARGE SCALE GENOMIC DNA]</scope>
</reference>
<keyword evidence="5" id="KW-0699">rRNA-binding</keyword>
<comment type="subunit">
    <text evidence="5">Part of the ribosomal stalk of the 50S ribosomal subunit. The N-terminus interacts with L11 and the large rRNA to form the base of the stalk. The C-terminus forms an elongated spine to which L12 dimers bind in a sequential fashion forming a multimeric L10(L12)X complex.</text>
</comment>
<dbReference type="GO" id="GO:1990904">
    <property type="term" value="C:ribonucleoprotein complex"/>
    <property type="evidence" value="ECO:0007669"/>
    <property type="project" value="UniProtKB-KW"/>
</dbReference>
<name>A0A2M6T155_9BACT</name>
<protein>
    <recommendedName>
        <fullName evidence="4 5">Large ribosomal subunit protein uL10</fullName>
    </recommendedName>
</protein>
<dbReference type="Gene3D" id="3.30.70.1730">
    <property type="match status" value="1"/>
</dbReference>